<gene>
    <name evidence="4 6" type="primary">rplW</name>
    <name evidence="6" type="ORF">COW82_01505</name>
</gene>
<keyword evidence="2 4" id="KW-0689">Ribosomal protein</keyword>
<dbReference type="GO" id="GO:0006412">
    <property type="term" value="P:translation"/>
    <property type="evidence" value="ECO:0007669"/>
    <property type="project" value="UniProtKB-UniRule"/>
</dbReference>
<dbReference type="GO" id="GO:1990904">
    <property type="term" value="C:ribonucleoprotein complex"/>
    <property type="evidence" value="ECO:0007669"/>
    <property type="project" value="UniProtKB-KW"/>
</dbReference>
<dbReference type="GO" id="GO:0003735">
    <property type="term" value="F:structural constituent of ribosome"/>
    <property type="evidence" value="ECO:0007669"/>
    <property type="project" value="InterPro"/>
</dbReference>
<dbReference type="GO" id="GO:0019843">
    <property type="term" value="F:rRNA binding"/>
    <property type="evidence" value="ECO:0007669"/>
    <property type="project" value="UniProtKB-UniRule"/>
</dbReference>
<dbReference type="SUPFAM" id="SSF54189">
    <property type="entry name" value="Ribosomal proteins S24e, L23 and L15e"/>
    <property type="match status" value="1"/>
</dbReference>
<dbReference type="HAMAP" id="MF_01369_B">
    <property type="entry name" value="Ribosomal_uL23_B"/>
    <property type="match status" value="1"/>
</dbReference>
<dbReference type="GO" id="GO:0005840">
    <property type="term" value="C:ribosome"/>
    <property type="evidence" value="ECO:0007669"/>
    <property type="project" value="UniProtKB-KW"/>
</dbReference>
<name>A0A2H0DXS9_9BACT</name>
<evidence type="ECO:0000256" key="3">
    <source>
        <dbReference type="ARBA" id="ARBA00023274"/>
    </source>
</evidence>
<evidence type="ECO:0000256" key="4">
    <source>
        <dbReference type="HAMAP-Rule" id="MF_01369"/>
    </source>
</evidence>
<evidence type="ECO:0000256" key="5">
    <source>
        <dbReference type="SAM" id="MobiDB-lite"/>
    </source>
</evidence>
<reference evidence="6 7" key="1">
    <citation type="submission" date="2017-09" db="EMBL/GenBank/DDBJ databases">
        <title>Depth-based differentiation of microbial function through sediment-hosted aquifers and enrichment of novel symbionts in the deep terrestrial subsurface.</title>
        <authorList>
            <person name="Probst A.J."/>
            <person name="Ladd B."/>
            <person name="Jarett J.K."/>
            <person name="Geller-Mcgrath D.E."/>
            <person name="Sieber C.M."/>
            <person name="Emerson J.B."/>
            <person name="Anantharaman K."/>
            <person name="Thomas B.C."/>
            <person name="Malmstrom R."/>
            <person name="Stieglmeier M."/>
            <person name="Klingl A."/>
            <person name="Woyke T."/>
            <person name="Ryan C.M."/>
            <person name="Banfield J.F."/>
        </authorList>
    </citation>
    <scope>NUCLEOTIDE SEQUENCE [LARGE SCALE GENOMIC DNA]</scope>
    <source>
        <strain evidence="6">CG22_combo_CG10-13_8_21_14_all_43_18</strain>
    </source>
</reference>
<keyword evidence="3 4" id="KW-0687">Ribonucleoprotein</keyword>
<dbReference type="EMBL" id="PCTS01000021">
    <property type="protein sequence ID" value="PIP86519.1"/>
    <property type="molecule type" value="Genomic_DNA"/>
</dbReference>
<keyword evidence="4" id="KW-0699">rRNA-binding</keyword>
<evidence type="ECO:0000256" key="1">
    <source>
        <dbReference type="ARBA" id="ARBA00006700"/>
    </source>
</evidence>
<comment type="function">
    <text evidence="4">One of the early assembly proteins it binds 23S rRNA. One of the proteins that surrounds the polypeptide exit tunnel on the outside of the ribosome. Forms the main docking site for trigger factor binding to the ribosome.</text>
</comment>
<dbReference type="Pfam" id="PF00276">
    <property type="entry name" value="Ribosomal_L23"/>
    <property type="match status" value="1"/>
</dbReference>
<keyword evidence="4" id="KW-0694">RNA-binding</keyword>
<evidence type="ECO:0000313" key="6">
    <source>
        <dbReference type="EMBL" id="PIP86519.1"/>
    </source>
</evidence>
<comment type="subunit">
    <text evidence="4">Part of the 50S ribosomal subunit. Contacts protein L29, and trigger factor when it is bound to the ribosome.</text>
</comment>
<dbReference type="Gene3D" id="3.30.70.330">
    <property type="match status" value="1"/>
</dbReference>
<comment type="similarity">
    <text evidence="1 4">Belongs to the universal ribosomal protein uL23 family.</text>
</comment>
<accession>A0A2H0DXS9</accession>
<protein>
    <recommendedName>
        <fullName evidence="4">Large ribosomal subunit protein uL23</fullName>
    </recommendedName>
</protein>
<proteinExistence type="inferred from homology"/>
<sequence length="162" mass="18350">MAFLGFRKKKKIENLPKESSKFGHGGAFLRKEDSFSKKASEKKEIKKSGKPSAPRVQDTKTNEATPSVFRGNYENILIKPRITEKTAIIAEDGNVYTFNIHPDGTKKEVMKAIWALYKVKPVKVNITQIKRKIVFRRNKKGMTAGGKKAMVYLKSGDKIEFV</sequence>
<comment type="caution">
    <text evidence="6">The sequence shown here is derived from an EMBL/GenBank/DDBJ whole genome shotgun (WGS) entry which is preliminary data.</text>
</comment>
<organism evidence="6 7">
    <name type="scientific">Candidatus Campbellbacteria bacterium CG22_combo_CG10-13_8_21_14_all_43_18</name>
    <dbReference type="NCBI Taxonomy" id="1974530"/>
    <lineage>
        <taxon>Bacteria</taxon>
        <taxon>Candidatus Campbelliibacteriota</taxon>
    </lineage>
</organism>
<dbReference type="Proteomes" id="UP000231276">
    <property type="component" value="Unassembled WGS sequence"/>
</dbReference>
<dbReference type="InterPro" id="IPR012678">
    <property type="entry name" value="Ribosomal_uL23/eL15/eS24_sf"/>
</dbReference>
<feature type="compositionally biased region" description="Basic and acidic residues" evidence="5">
    <location>
        <begin position="33"/>
        <end position="47"/>
    </location>
</feature>
<evidence type="ECO:0000256" key="2">
    <source>
        <dbReference type="ARBA" id="ARBA00022980"/>
    </source>
</evidence>
<dbReference type="AlphaFoldDB" id="A0A2H0DXS9"/>
<evidence type="ECO:0000313" key="7">
    <source>
        <dbReference type="Proteomes" id="UP000231276"/>
    </source>
</evidence>
<dbReference type="InterPro" id="IPR012677">
    <property type="entry name" value="Nucleotide-bd_a/b_plait_sf"/>
</dbReference>
<dbReference type="InterPro" id="IPR013025">
    <property type="entry name" value="Ribosomal_uL23-like"/>
</dbReference>
<feature type="region of interest" description="Disordered" evidence="5">
    <location>
        <begin position="33"/>
        <end position="66"/>
    </location>
</feature>